<dbReference type="Gene3D" id="3.40.50.2300">
    <property type="match status" value="2"/>
</dbReference>
<feature type="domain" description="Leucine-binding protein" evidence="4">
    <location>
        <begin position="43"/>
        <end position="396"/>
    </location>
</feature>
<dbReference type="InterPro" id="IPR028082">
    <property type="entry name" value="Peripla_BP_I"/>
</dbReference>
<proteinExistence type="inferred from homology"/>
<evidence type="ECO:0000256" key="1">
    <source>
        <dbReference type="ARBA" id="ARBA00010062"/>
    </source>
</evidence>
<evidence type="ECO:0000313" key="5">
    <source>
        <dbReference type="EMBL" id="TWB87823.1"/>
    </source>
</evidence>
<evidence type="ECO:0000256" key="3">
    <source>
        <dbReference type="SAM" id="SignalP"/>
    </source>
</evidence>
<feature type="chain" id="PRO_5021924073" evidence="3">
    <location>
        <begin position="30"/>
        <end position="411"/>
    </location>
</feature>
<comment type="caution">
    <text evidence="5">The sequence shown here is derived from an EMBL/GenBank/DDBJ whole genome shotgun (WGS) entry which is preliminary data.</text>
</comment>
<evidence type="ECO:0000259" key="4">
    <source>
        <dbReference type="Pfam" id="PF13458"/>
    </source>
</evidence>
<organism evidence="5 6">
    <name type="scientific">Bradyrhizobium macuxiense</name>
    <dbReference type="NCBI Taxonomy" id="1755647"/>
    <lineage>
        <taxon>Bacteria</taxon>
        <taxon>Pseudomonadati</taxon>
        <taxon>Pseudomonadota</taxon>
        <taxon>Alphaproteobacteria</taxon>
        <taxon>Hyphomicrobiales</taxon>
        <taxon>Nitrobacteraceae</taxon>
        <taxon>Bradyrhizobium</taxon>
    </lineage>
</organism>
<feature type="signal peptide" evidence="3">
    <location>
        <begin position="1"/>
        <end position="29"/>
    </location>
</feature>
<evidence type="ECO:0000313" key="6">
    <source>
        <dbReference type="Proteomes" id="UP000321304"/>
    </source>
</evidence>
<protein>
    <submittedName>
        <fullName evidence="5">Branched-chain amino acid transport system substrate-binding protein</fullName>
    </submittedName>
</protein>
<dbReference type="AlphaFoldDB" id="A0A560KX63"/>
<reference evidence="5 6" key="1">
    <citation type="submission" date="2019-06" db="EMBL/GenBank/DDBJ databases">
        <title>Genomic Encyclopedia of Type Strains, Phase IV (KMG-V): Genome sequencing to study the core and pangenomes of soil and plant-associated prokaryotes.</title>
        <authorList>
            <person name="Whitman W."/>
        </authorList>
    </citation>
    <scope>NUCLEOTIDE SEQUENCE [LARGE SCALE GENOMIC DNA]</scope>
    <source>
        <strain evidence="5 6">BR 10355</strain>
    </source>
</reference>
<dbReference type="InterPro" id="IPR028081">
    <property type="entry name" value="Leu-bd"/>
</dbReference>
<dbReference type="SUPFAM" id="SSF53822">
    <property type="entry name" value="Periplasmic binding protein-like I"/>
    <property type="match status" value="1"/>
</dbReference>
<dbReference type="CDD" id="cd06343">
    <property type="entry name" value="PBP1_ABC_ligand_binding-like"/>
    <property type="match status" value="1"/>
</dbReference>
<gene>
    <name evidence="5" type="ORF">FBZ93_120121</name>
</gene>
<sequence>MMSRMMSRSSWAALTAVLVLLGQTSAALSSEKKYDEGATDSEILIGNIAAYSGPASNLGVIGKTHEAYFRKINDEGGINGRKIRLISYDDGYSPPKAIEQARKLVENDGVLLIFNSSGTPSNLAIQKYLNGKKVPQLFVASGSSRWNDPENFPWTMGWQPSFLLEGRAYARYLLDQKPDAKIAVLYQNDDLGKDYLRGLKDGLGAKATMIVAEESYEVSEPTIDTHIVKLKASGADVFIDVAQARFAAQAIRKISEIGWKPLHIVGSISASIGTVMQPAGFDKSQGIISVTYLKDSADSQWDNDEGMRKFNDFMAKYAPQLNRFDSVVVGSYGAAQAIVEVLRRCGDNLTRQNVMKQASSLSGFRTDVMLPGISANTTAADFVPIKQIHLMRIKDSGWELFGNLIDAAVAR</sequence>
<dbReference type="EMBL" id="VITY01000020">
    <property type="protein sequence ID" value="TWB87823.1"/>
    <property type="molecule type" value="Genomic_DNA"/>
</dbReference>
<evidence type="ECO:0000256" key="2">
    <source>
        <dbReference type="ARBA" id="ARBA00022729"/>
    </source>
</evidence>
<comment type="similarity">
    <text evidence="1">Belongs to the leucine-binding protein family.</text>
</comment>
<keyword evidence="2 3" id="KW-0732">Signal</keyword>
<dbReference type="Proteomes" id="UP000321304">
    <property type="component" value="Unassembled WGS sequence"/>
</dbReference>
<keyword evidence="6" id="KW-1185">Reference proteome</keyword>
<dbReference type="Pfam" id="PF13458">
    <property type="entry name" value="Peripla_BP_6"/>
    <property type="match status" value="1"/>
</dbReference>
<accession>A0A560KX63</accession>
<name>A0A560KX63_9BRAD</name>
<dbReference type="PANTHER" id="PTHR47235:SF1">
    <property type="entry name" value="BLR6548 PROTEIN"/>
    <property type="match status" value="1"/>
</dbReference>
<dbReference type="PANTHER" id="PTHR47235">
    <property type="entry name" value="BLR6548 PROTEIN"/>
    <property type="match status" value="1"/>
</dbReference>